<feature type="compositionally biased region" description="Basic and acidic residues" evidence="1">
    <location>
        <begin position="11"/>
        <end position="22"/>
    </location>
</feature>
<feature type="compositionally biased region" description="Basic and acidic residues" evidence="1">
    <location>
        <begin position="32"/>
        <end position="44"/>
    </location>
</feature>
<evidence type="ECO:0000256" key="1">
    <source>
        <dbReference type="SAM" id="MobiDB-lite"/>
    </source>
</evidence>
<reference evidence="2" key="1">
    <citation type="journal article" date="2019" name="Sci. Rep.">
        <title>Draft genome of Tanacetum cinerariifolium, the natural source of mosquito coil.</title>
        <authorList>
            <person name="Yamashiro T."/>
            <person name="Shiraishi A."/>
            <person name="Satake H."/>
            <person name="Nakayama K."/>
        </authorList>
    </citation>
    <scope>NUCLEOTIDE SEQUENCE</scope>
</reference>
<protein>
    <submittedName>
        <fullName evidence="2">Uncharacterized protein</fullName>
    </submittedName>
</protein>
<feature type="non-terminal residue" evidence="2">
    <location>
        <position position="1"/>
    </location>
</feature>
<proteinExistence type="predicted"/>
<organism evidence="2">
    <name type="scientific">Tanacetum cinerariifolium</name>
    <name type="common">Dalmatian daisy</name>
    <name type="synonym">Chrysanthemum cinerariifolium</name>
    <dbReference type="NCBI Taxonomy" id="118510"/>
    <lineage>
        <taxon>Eukaryota</taxon>
        <taxon>Viridiplantae</taxon>
        <taxon>Streptophyta</taxon>
        <taxon>Embryophyta</taxon>
        <taxon>Tracheophyta</taxon>
        <taxon>Spermatophyta</taxon>
        <taxon>Magnoliopsida</taxon>
        <taxon>eudicotyledons</taxon>
        <taxon>Gunneridae</taxon>
        <taxon>Pentapetalae</taxon>
        <taxon>asterids</taxon>
        <taxon>campanulids</taxon>
        <taxon>Asterales</taxon>
        <taxon>Asteraceae</taxon>
        <taxon>Asteroideae</taxon>
        <taxon>Anthemideae</taxon>
        <taxon>Anthemidinae</taxon>
        <taxon>Tanacetum</taxon>
    </lineage>
</organism>
<dbReference type="AlphaFoldDB" id="A0A699WZL4"/>
<dbReference type="EMBL" id="BKCJ011788420">
    <property type="protein sequence ID" value="GFD52957.1"/>
    <property type="molecule type" value="Genomic_DNA"/>
</dbReference>
<name>A0A699WZL4_TANCI</name>
<comment type="caution">
    <text evidence="2">The sequence shown here is derived from an EMBL/GenBank/DDBJ whole genome shotgun (WGS) entry which is preliminary data.</text>
</comment>
<sequence length="104" mass="11204">DGHQSAAQRCGHGERVGADRIQQRGPSAFGDEEQRHRPIEHEHPGGVGEGLAVGLTHANAIDHGVQRDDHACAQCREDIGAGDAAVEKCQRKNTPRYHDDPEGV</sequence>
<feature type="region of interest" description="Disordered" evidence="1">
    <location>
        <begin position="1"/>
        <end position="50"/>
    </location>
</feature>
<gene>
    <name evidence="2" type="ORF">Tci_924926</name>
</gene>
<evidence type="ECO:0000313" key="2">
    <source>
        <dbReference type="EMBL" id="GFD52957.1"/>
    </source>
</evidence>
<feature type="non-terminal residue" evidence="2">
    <location>
        <position position="104"/>
    </location>
</feature>
<accession>A0A699WZL4</accession>